<dbReference type="EMBL" id="MN616756">
    <property type="protein sequence ID" value="QGW50248.1"/>
    <property type="molecule type" value="mRNA"/>
</dbReference>
<dbReference type="AlphaFoldDB" id="A0A6B9CLI4"/>
<dbReference type="SUPFAM" id="SSF100910">
    <property type="entry name" value="Chemosensory protein Csp2"/>
    <property type="match status" value="1"/>
</dbReference>
<evidence type="ECO:0000313" key="2">
    <source>
        <dbReference type="EMBL" id="QGW50248.1"/>
    </source>
</evidence>
<dbReference type="Gene3D" id="1.10.2080.10">
    <property type="entry name" value="Insect odorant-binding protein A10/Ejaculatory bulb-specific protein 3"/>
    <property type="match status" value="1"/>
</dbReference>
<dbReference type="PANTHER" id="PTHR11257">
    <property type="entry name" value="CHEMOSENSORY PROTEIN-RELATED"/>
    <property type="match status" value="1"/>
</dbReference>
<accession>A0A6B9CLI4</accession>
<dbReference type="PANTHER" id="PTHR11257:SF13">
    <property type="entry name" value="GEO07322P1"/>
    <property type="match status" value="1"/>
</dbReference>
<protein>
    <submittedName>
        <fullName evidence="2">Chemosensory protein 1</fullName>
    </submittedName>
</protein>
<organism evidence="2">
    <name type="scientific">Chouioia cunea</name>
    <dbReference type="NCBI Taxonomy" id="1570515"/>
    <lineage>
        <taxon>Eukaryota</taxon>
        <taxon>Metazoa</taxon>
        <taxon>Ecdysozoa</taxon>
        <taxon>Arthropoda</taxon>
        <taxon>Hexapoda</taxon>
        <taxon>Insecta</taxon>
        <taxon>Pterygota</taxon>
        <taxon>Neoptera</taxon>
        <taxon>Endopterygota</taxon>
        <taxon>Hymenoptera</taxon>
        <taxon>Apocrita</taxon>
        <taxon>Proctotrupomorpha</taxon>
        <taxon>Chalcidoidea</taxon>
        <taxon>Eulophidae</taxon>
        <taxon>Tetrastichinae</taxon>
        <taxon>Chouioia</taxon>
    </lineage>
</organism>
<proteinExistence type="evidence at transcript level"/>
<dbReference type="InterPro" id="IPR005055">
    <property type="entry name" value="A10/PebIII"/>
</dbReference>
<dbReference type="Pfam" id="PF03392">
    <property type="entry name" value="OS-D"/>
    <property type="match status" value="1"/>
</dbReference>
<dbReference type="SMR" id="A0A6B9CLI4"/>
<evidence type="ECO:0000256" key="1">
    <source>
        <dbReference type="SAM" id="SignalP"/>
    </source>
</evidence>
<feature type="signal peptide" evidence="1">
    <location>
        <begin position="1"/>
        <end position="24"/>
    </location>
</feature>
<keyword evidence="1" id="KW-0732">Signal</keyword>
<name>A0A6B9CLI4_9HYME</name>
<sequence>MTPKRSLIVVATALLVLVAGVVRAEDKKYDSKYDNLDVEAILQNDAERNIYYACFMDTGPCPNEAAIFFKGHAPEAVVTSCRYCTQKQLEMFEKIVSWFVDNSPQEWNALIEKTINDARKQGLSF</sequence>
<feature type="chain" id="PRO_5025530340" evidence="1">
    <location>
        <begin position="25"/>
        <end position="125"/>
    </location>
</feature>
<reference evidence="2" key="1">
    <citation type="journal article" date="2019" name="Sci. Rep.">
        <title>Full-Length Transcriptome Survey and Expression Analysis of Parasitoid Wasp Chouioia cunea upon Exposure to 1-Dodecene.</title>
        <authorList>
            <person name="Pan L."/>
            <person name="Guo M."/>
            <person name="Jin X."/>
            <person name="Sun Z."/>
            <person name="Jiang H."/>
            <person name="Han J."/>
            <person name="Wang Y."/>
            <person name="Yan C."/>
            <person name="Li M."/>
        </authorList>
    </citation>
    <scope>NUCLEOTIDE SEQUENCE</scope>
</reference>
<dbReference type="InterPro" id="IPR036682">
    <property type="entry name" value="OS_D_A10/PebIII_sf"/>
</dbReference>